<protein>
    <submittedName>
        <fullName evidence="1">Uncharacterized protein</fullName>
    </submittedName>
</protein>
<gene>
    <name evidence="1" type="ORF">MSG28_006362</name>
</gene>
<reference evidence="1 2" key="1">
    <citation type="journal article" date="2022" name="Genome Biol. Evol.">
        <title>The Spruce Budworm Genome: Reconstructing the Evolutionary History of Antifreeze Proteins.</title>
        <authorList>
            <person name="Beliveau C."/>
            <person name="Gagne P."/>
            <person name="Picq S."/>
            <person name="Vernygora O."/>
            <person name="Keeling C.I."/>
            <person name="Pinkney K."/>
            <person name="Doucet D."/>
            <person name="Wen F."/>
            <person name="Johnston J.S."/>
            <person name="Maaroufi H."/>
            <person name="Boyle B."/>
            <person name="Laroche J."/>
            <person name="Dewar K."/>
            <person name="Juretic N."/>
            <person name="Blackburn G."/>
            <person name="Nisole A."/>
            <person name="Brunet B."/>
            <person name="Brandao M."/>
            <person name="Lumley L."/>
            <person name="Duan J."/>
            <person name="Quan G."/>
            <person name="Lucarotti C.J."/>
            <person name="Roe A.D."/>
            <person name="Sperling F.A.H."/>
            <person name="Levesque R.C."/>
            <person name="Cusson M."/>
        </authorList>
    </citation>
    <scope>NUCLEOTIDE SEQUENCE [LARGE SCALE GENOMIC DNA]</scope>
    <source>
        <strain evidence="1">Glfc:IPQL:Cfum</strain>
    </source>
</reference>
<dbReference type="EMBL" id="CM046110">
    <property type="protein sequence ID" value="KAI8422565.1"/>
    <property type="molecule type" value="Genomic_DNA"/>
</dbReference>
<proteinExistence type="predicted"/>
<sequence>MTQFALSWDAHKKNICSGLSYLQQNGEFVDMTLAADGHSVKVHQMIIALASPYIKELIASAHCPHPIIFLNRISYSTLCSILEYIYTGEVIVSSENLEQLIEAGRELHIKGLEDMKMNHSSMVHHPAPNPPSVRSQNEDDDVCFFEITDDKDKTEKYQLYTHRIIHDDKEETILSTIDNVQSVDQSFIESLQDEDMKDGIVTMTEAENSIPDANNHKTVPAMQYTVSNQGSLQMILNRFVYYLKHTNRNNTRQWRCVDYVTSIKCPAHVVTKDNHVIQRYGAYLFKAFPLDMSQFVGLFGATRIPLLNKDKIFRDPNSRHVLVQKGGNFYIFNVFDSDGNLLSPSEMLANLNRIIDDNAPPAEYPLGILTCQDRNEWAKQRAHLEETGNKDVLNKIDSAIFNLVLDDEILGDSKHGLLKTYLHGDGLNRWFDKSFSVIVTGDGVAGINFEHSWGDGVAVLRFFEDIYAETTKKPFVHPDTKPASSNITVNKLDFKLDDKSRQFVEKAKKEYKEWYESLSIDYTLYEGLTKGACKKYEVSPDCVMQLGFQAAYHLLHGNFVGTYESCSTSAFKHGRTETMRPCTEKTKAFCEALHSNKASQGELSAMMQECSKYHSELVKQAAMGQGFDRHLFALMKIAEDNNLPRPAFFDSYEYNFLNKSILSTSTLSSPSVMGGGFGPVCTEGFGIGYSAFPDKLGAAVTSYKSHNNSSEYVEALNKSFTDITKIIST</sequence>
<evidence type="ECO:0000313" key="1">
    <source>
        <dbReference type="EMBL" id="KAI8422565.1"/>
    </source>
</evidence>
<comment type="caution">
    <text evidence="1">The sequence shown here is derived from an EMBL/GenBank/DDBJ whole genome shotgun (WGS) entry which is preliminary data.</text>
</comment>
<name>A0ACC0JEU8_CHOFU</name>
<keyword evidence="2" id="KW-1185">Reference proteome</keyword>
<evidence type="ECO:0000313" key="2">
    <source>
        <dbReference type="Proteomes" id="UP001064048"/>
    </source>
</evidence>
<accession>A0ACC0JEU8</accession>
<organism evidence="1 2">
    <name type="scientific">Choristoneura fumiferana</name>
    <name type="common">Spruce budworm moth</name>
    <name type="synonym">Archips fumiferana</name>
    <dbReference type="NCBI Taxonomy" id="7141"/>
    <lineage>
        <taxon>Eukaryota</taxon>
        <taxon>Metazoa</taxon>
        <taxon>Ecdysozoa</taxon>
        <taxon>Arthropoda</taxon>
        <taxon>Hexapoda</taxon>
        <taxon>Insecta</taxon>
        <taxon>Pterygota</taxon>
        <taxon>Neoptera</taxon>
        <taxon>Endopterygota</taxon>
        <taxon>Lepidoptera</taxon>
        <taxon>Glossata</taxon>
        <taxon>Ditrysia</taxon>
        <taxon>Tortricoidea</taxon>
        <taxon>Tortricidae</taxon>
        <taxon>Tortricinae</taxon>
        <taxon>Choristoneura</taxon>
    </lineage>
</organism>
<dbReference type="Proteomes" id="UP001064048">
    <property type="component" value="Chromosome 10"/>
</dbReference>